<feature type="transmembrane region" description="Helical" evidence="7">
    <location>
        <begin position="290"/>
        <end position="310"/>
    </location>
</feature>
<feature type="transmembrane region" description="Helical" evidence="7">
    <location>
        <begin position="144"/>
        <end position="167"/>
    </location>
</feature>
<dbReference type="SUPFAM" id="SSF161098">
    <property type="entry name" value="MetI-like"/>
    <property type="match status" value="1"/>
</dbReference>
<keyword evidence="4 7" id="KW-0812">Transmembrane</keyword>
<dbReference type="PANTHER" id="PTHR30193">
    <property type="entry name" value="ABC TRANSPORTER PERMEASE PROTEIN"/>
    <property type="match status" value="1"/>
</dbReference>
<keyword evidence="10" id="KW-1185">Reference proteome</keyword>
<sequence>MSEIPIFKQSKTINNRADGKGAAVKITDLTLPGRFWKFRYLYLMFLPAFVYFIMFSYYPFFKGILMSFQENKLMGARPFAGLENYTYVLKDPDYIQAIINSLIIGLADMVLYFGLSLVLALCINEVGLRPVQKGLRTITYLPYLFSWSVIGGIWALAFNNQGIVNIVRGWFGAEPLFFLAEAKYARMLVISMGVWRSIGYFAMLYSVSIFAIDPSLYEAARIDGAGRFMQITRIIIPSLAGTMKVILVILSISVLTHFDEIYVMQNPGNRRSIQTLLIYVYEVGITNFKLGTATAGATLVMAGTLVLAFITRNVIKYDA</sequence>
<dbReference type="HOGENOM" id="CLU_016047_0_1_12"/>
<evidence type="ECO:0000256" key="1">
    <source>
        <dbReference type="ARBA" id="ARBA00004651"/>
    </source>
</evidence>
<feature type="transmembrane region" description="Helical" evidence="7">
    <location>
        <begin position="187"/>
        <end position="213"/>
    </location>
</feature>
<comment type="caution">
    <text evidence="9">The sequence shown here is derived from an EMBL/GenBank/DDBJ whole genome shotgun (WGS) entry which is preliminary data.</text>
</comment>
<dbReference type="Proteomes" id="UP000014541">
    <property type="component" value="Unassembled WGS sequence"/>
</dbReference>
<dbReference type="AlphaFoldDB" id="S3KEE7"/>
<dbReference type="InterPro" id="IPR000515">
    <property type="entry name" value="MetI-like"/>
</dbReference>
<dbReference type="InterPro" id="IPR035906">
    <property type="entry name" value="MetI-like_sf"/>
</dbReference>
<dbReference type="OrthoDB" id="368362at2"/>
<dbReference type="Gene3D" id="1.10.3720.10">
    <property type="entry name" value="MetI-like"/>
    <property type="match status" value="1"/>
</dbReference>
<gene>
    <name evidence="9" type="ORF">HMPREF9194_00904</name>
</gene>
<dbReference type="GO" id="GO:0005886">
    <property type="term" value="C:plasma membrane"/>
    <property type="evidence" value="ECO:0007669"/>
    <property type="project" value="UniProtKB-SubCell"/>
</dbReference>
<keyword evidence="3" id="KW-1003">Cell membrane</keyword>
<proteinExistence type="inferred from homology"/>
<evidence type="ECO:0000256" key="2">
    <source>
        <dbReference type="ARBA" id="ARBA00022448"/>
    </source>
</evidence>
<organism evidence="9 10">
    <name type="scientific">Treponema maltophilum ATCC 51939</name>
    <dbReference type="NCBI Taxonomy" id="1125699"/>
    <lineage>
        <taxon>Bacteria</taxon>
        <taxon>Pseudomonadati</taxon>
        <taxon>Spirochaetota</taxon>
        <taxon>Spirochaetia</taxon>
        <taxon>Spirochaetales</taxon>
        <taxon>Treponemataceae</taxon>
        <taxon>Treponema</taxon>
    </lineage>
</organism>
<keyword evidence="2 7" id="KW-0813">Transport</keyword>
<dbReference type="PROSITE" id="PS50928">
    <property type="entry name" value="ABC_TM1"/>
    <property type="match status" value="1"/>
</dbReference>
<dbReference type="eggNOG" id="COG4209">
    <property type="taxonomic scope" value="Bacteria"/>
</dbReference>
<dbReference type="Pfam" id="PF00528">
    <property type="entry name" value="BPD_transp_1"/>
    <property type="match status" value="1"/>
</dbReference>
<evidence type="ECO:0000313" key="9">
    <source>
        <dbReference type="EMBL" id="EPF30587.1"/>
    </source>
</evidence>
<accession>S3KEE7</accession>
<evidence type="ECO:0000256" key="3">
    <source>
        <dbReference type="ARBA" id="ARBA00022475"/>
    </source>
</evidence>
<name>S3KEE7_TREMA</name>
<reference evidence="9 10" key="1">
    <citation type="submission" date="2013-04" db="EMBL/GenBank/DDBJ databases">
        <title>The Genome Sequence of Treponema maltophilum ATCC 51939.</title>
        <authorList>
            <consortium name="The Broad Institute Genomics Platform"/>
            <person name="Earl A."/>
            <person name="Ward D."/>
            <person name="Feldgarden M."/>
            <person name="Gevers D."/>
            <person name="Leonetti C."/>
            <person name="Blanton J.M."/>
            <person name="Dewhirst F.E."/>
            <person name="Izard J."/>
            <person name="Walker B."/>
            <person name="Young S."/>
            <person name="Zeng Q."/>
            <person name="Gargeya S."/>
            <person name="Fitzgerald M."/>
            <person name="Haas B."/>
            <person name="Abouelleil A."/>
            <person name="Allen A.W."/>
            <person name="Alvarado L."/>
            <person name="Arachchi H.M."/>
            <person name="Berlin A.M."/>
            <person name="Chapman S.B."/>
            <person name="Gainer-Dewar J."/>
            <person name="Goldberg J."/>
            <person name="Griggs A."/>
            <person name="Gujja S."/>
            <person name="Hansen M."/>
            <person name="Howarth C."/>
            <person name="Imamovic A."/>
            <person name="Ireland A."/>
            <person name="Larimer J."/>
            <person name="McCowan C."/>
            <person name="Murphy C."/>
            <person name="Pearson M."/>
            <person name="Poon T.W."/>
            <person name="Priest M."/>
            <person name="Roberts A."/>
            <person name="Saif S."/>
            <person name="Shea T."/>
            <person name="Sisk P."/>
            <person name="Sykes S."/>
            <person name="Wortman J."/>
            <person name="Nusbaum C."/>
            <person name="Birren B."/>
        </authorList>
    </citation>
    <scope>NUCLEOTIDE SEQUENCE [LARGE SCALE GENOMIC DNA]</scope>
    <source>
        <strain evidence="9 10">ATCC 51939</strain>
    </source>
</reference>
<dbReference type="PANTHER" id="PTHR30193:SF37">
    <property type="entry name" value="INNER MEMBRANE ABC TRANSPORTER PERMEASE PROTEIN YCJO"/>
    <property type="match status" value="1"/>
</dbReference>
<comment type="subcellular location">
    <subcellularLocation>
        <location evidence="1 7">Cell membrane</location>
        <topology evidence="1 7">Multi-pass membrane protein</topology>
    </subcellularLocation>
</comment>
<feature type="domain" description="ABC transmembrane type-1" evidence="8">
    <location>
        <begin position="98"/>
        <end position="311"/>
    </location>
</feature>
<evidence type="ECO:0000256" key="5">
    <source>
        <dbReference type="ARBA" id="ARBA00022989"/>
    </source>
</evidence>
<feature type="transmembrane region" description="Helical" evidence="7">
    <location>
        <begin position="234"/>
        <end position="258"/>
    </location>
</feature>
<feature type="transmembrane region" description="Helical" evidence="7">
    <location>
        <begin position="94"/>
        <end position="123"/>
    </location>
</feature>
<dbReference type="PATRIC" id="fig|1125699.3.peg.922"/>
<keyword evidence="5 7" id="KW-1133">Transmembrane helix</keyword>
<evidence type="ECO:0000256" key="4">
    <source>
        <dbReference type="ARBA" id="ARBA00022692"/>
    </source>
</evidence>
<dbReference type="CDD" id="cd06261">
    <property type="entry name" value="TM_PBP2"/>
    <property type="match status" value="1"/>
</dbReference>
<protein>
    <recommendedName>
        <fullName evidence="8">ABC transmembrane type-1 domain-containing protein</fullName>
    </recommendedName>
</protein>
<feature type="transmembrane region" description="Helical" evidence="7">
    <location>
        <begin position="40"/>
        <end position="60"/>
    </location>
</feature>
<evidence type="ECO:0000313" key="10">
    <source>
        <dbReference type="Proteomes" id="UP000014541"/>
    </source>
</evidence>
<keyword evidence="6 7" id="KW-0472">Membrane</keyword>
<comment type="similarity">
    <text evidence="7">Belongs to the binding-protein-dependent transport system permease family.</text>
</comment>
<dbReference type="InterPro" id="IPR051393">
    <property type="entry name" value="ABC_transporter_permease"/>
</dbReference>
<dbReference type="EMBL" id="ATFF01000006">
    <property type="protein sequence ID" value="EPF30587.1"/>
    <property type="molecule type" value="Genomic_DNA"/>
</dbReference>
<evidence type="ECO:0000256" key="6">
    <source>
        <dbReference type="ARBA" id="ARBA00023136"/>
    </source>
</evidence>
<evidence type="ECO:0000259" key="8">
    <source>
        <dbReference type="PROSITE" id="PS50928"/>
    </source>
</evidence>
<dbReference type="STRING" id="1125699.HMPREF9194_00904"/>
<dbReference type="GO" id="GO:0055085">
    <property type="term" value="P:transmembrane transport"/>
    <property type="evidence" value="ECO:0007669"/>
    <property type="project" value="InterPro"/>
</dbReference>
<evidence type="ECO:0000256" key="7">
    <source>
        <dbReference type="RuleBase" id="RU363032"/>
    </source>
</evidence>